<organism evidence="2 3">
    <name type="scientific">Henosepilachna vigintioctopunctata</name>
    <dbReference type="NCBI Taxonomy" id="420089"/>
    <lineage>
        <taxon>Eukaryota</taxon>
        <taxon>Metazoa</taxon>
        <taxon>Ecdysozoa</taxon>
        <taxon>Arthropoda</taxon>
        <taxon>Hexapoda</taxon>
        <taxon>Insecta</taxon>
        <taxon>Pterygota</taxon>
        <taxon>Neoptera</taxon>
        <taxon>Endopterygota</taxon>
        <taxon>Coleoptera</taxon>
        <taxon>Polyphaga</taxon>
        <taxon>Cucujiformia</taxon>
        <taxon>Coccinelloidea</taxon>
        <taxon>Coccinellidae</taxon>
        <taxon>Epilachninae</taxon>
        <taxon>Epilachnini</taxon>
        <taxon>Henosepilachna</taxon>
    </lineage>
</organism>
<accession>A0AAW1VFS3</accession>
<sequence length="241" mass="27871">MGIEFELTGSFESHHQSNFYAHPCTTSNFQKNSFRSRTLSYICDNGNCLLLFFPENKQILFCAAYSLIKFVICENLNPSGICSHEFIGVHFGFFNAFIIKIDITSRQRCDARDVIKESLNDQLYLSALALSVVDVVIEKLNDKFDALLLKVGDLEKRVTKLKTENVNLRRQMNRVEHNQRTKRLRFIGVPEKGKEDLLDSVTLLLLKNVIVYRTRIRIKQGLLFIFQRLVVEIAYSNKKPD</sequence>
<keyword evidence="1" id="KW-0175">Coiled coil</keyword>
<proteinExistence type="predicted"/>
<feature type="coiled-coil region" evidence="1">
    <location>
        <begin position="137"/>
        <end position="178"/>
    </location>
</feature>
<evidence type="ECO:0000313" key="2">
    <source>
        <dbReference type="EMBL" id="KAK9892374.1"/>
    </source>
</evidence>
<dbReference type="EMBL" id="JARQZJ010000134">
    <property type="protein sequence ID" value="KAK9892374.1"/>
    <property type="molecule type" value="Genomic_DNA"/>
</dbReference>
<gene>
    <name evidence="2" type="ORF">WA026_019826</name>
</gene>
<comment type="caution">
    <text evidence="2">The sequence shown here is derived from an EMBL/GenBank/DDBJ whole genome shotgun (WGS) entry which is preliminary data.</text>
</comment>
<protein>
    <submittedName>
        <fullName evidence="2">Uncharacterized protein</fullName>
    </submittedName>
</protein>
<keyword evidence="3" id="KW-1185">Reference proteome</keyword>
<dbReference type="Proteomes" id="UP001431783">
    <property type="component" value="Unassembled WGS sequence"/>
</dbReference>
<evidence type="ECO:0000256" key="1">
    <source>
        <dbReference type="SAM" id="Coils"/>
    </source>
</evidence>
<evidence type="ECO:0000313" key="3">
    <source>
        <dbReference type="Proteomes" id="UP001431783"/>
    </source>
</evidence>
<dbReference type="AlphaFoldDB" id="A0AAW1VFS3"/>
<name>A0AAW1VFS3_9CUCU</name>
<reference evidence="2 3" key="1">
    <citation type="submission" date="2023-03" db="EMBL/GenBank/DDBJ databases">
        <title>Genome insight into feeding habits of ladybird beetles.</title>
        <authorList>
            <person name="Li H.-S."/>
            <person name="Huang Y.-H."/>
            <person name="Pang H."/>
        </authorList>
    </citation>
    <scope>NUCLEOTIDE SEQUENCE [LARGE SCALE GENOMIC DNA]</scope>
    <source>
        <strain evidence="2">SYSU_2023b</strain>
        <tissue evidence="2">Whole body</tissue>
    </source>
</reference>